<reference evidence="2" key="2">
    <citation type="journal article" date="2019" name="Genome Biol. Evol.">
        <title>Day and night: Metabolic profiles and evolutionary relationships of six axenic non-marine cyanobacteria.</title>
        <authorList>
            <person name="Will S.E."/>
            <person name="Henke P."/>
            <person name="Boedeker C."/>
            <person name="Huang S."/>
            <person name="Brinkmann H."/>
            <person name="Rohde M."/>
            <person name="Jarek M."/>
            <person name="Friedl T."/>
            <person name="Seufert S."/>
            <person name="Schumacher M."/>
            <person name="Overmann J."/>
            <person name="Neumann-Schaal M."/>
            <person name="Petersen J."/>
        </authorList>
    </citation>
    <scope>NUCLEOTIDE SEQUENCE [LARGE SCALE GENOMIC DNA]</scope>
    <source>
        <strain evidence="2">PCC 7102</strain>
    </source>
</reference>
<accession>A0A3S1AHM5</accession>
<evidence type="ECO:0000313" key="3">
    <source>
        <dbReference type="Proteomes" id="UP000271624"/>
    </source>
</evidence>
<dbReference type="OrthoDB" id="571914at2"/>
<proteinExistence type="predicted"/>
<sequence>MKWKNLSFLTCGFVLSTTISFIFTSVVNANSSTNLNPSLVPESGKTAQDFVPSGWKLQDKVDGDINNDRQLDTVLTLIQAGTQNDERVRGLVVLVKQSNGQLRRLAVANKLLLCSSCGGLLAGSDGVGSNIEIKKGVITISQLSGSRLARETKHRFWIDKSSGRLVLIGKDILDFDRGNGDSTLVSSNYLTGQQIVEKSQRQKVVSTKKSTIPKTKQFIETVNIETN</sequence>
<dbReference type="Proteomes" id="UP000271624">
    <property type="component" value="Unassembled WGS sequence"/>
</dbReference>
<protein>
    <submittedName>
        <fullName evidence="2">Uncharacterized protein</fullName>
    </submittedName>
</protein>
<dbReference type="EMBL" id="RSCL01000021">
    <property type="protein sequence ID" value="RUT01006.1"/>
    <property type="molecule type" value="Genomic_DNA"/>
</dbReference>
<dbReference type="AlphaFoldDB" id="A0A3S1AHM5"/>
<reference evidence="2" key="1">
    <citation type="submission" date="2018-12" db="EMBL/GenBank/DDBJ databases">
        <authorList>
            <person name="Will S."/>
            <person name="Neumann-Schaal M."/>
            <person name="Henke P."/>
        </authorList>
    </citation>
    <scope>NUCLEOTIDE SEQUENCE</scope>
    <source>
        <strain evidence="2">PCC 7102</strain>
    </source>
</reference>
<feature type="signal peptide" evidence="1">
    <location>
        <begin position="1"/>
        <end position="29"/>
    </location>
</feature>
<evidence type="ECO:0000256" key="1">
    <source>
        <dbReference type="SAM" id="SignalP"/>
    </source>
</evidence>
<keyword evidence="3" id="KW-1185">Reference proteome</keyword>
<keyword evidence="1" id="KW-0732">Signal</keyword>
<evidence type="ECO:0000313" key="2">
    <source>
        <dbReference type="EMBL" id="RUT01006.1"/>
    </source>
</evidence>
<feature type="chain" id="PRO_5030082891" evidence="1">
    <location>
        <begin position="30"/>
        <end position="227"/>
    </location>
</feature>
<comment type="caution">
    <text evidence="2">The sequence shown here is derived from an EMBL/GenBank/DDBJ whole genome shotgun (WGS) entry which is preliminary data.</text>
</comment>
<name>A0A3S1AHM5_9CYAN</name>
<gene>
    <name evidence="2" type="ORF">DSM106972_070120</name>
</gene>
<dbReference type="RefSeq" id="WP_127085143.1">
    <property type="nucleotide sequence ID" value="NZ_RSCL01000021.1"/>
</dbReference>
<organism evidence="2 3">
    <name type="scientific">Dulcicalothrix desertica PCC 7102</name>
    <dbReference type="NCBI Taxonomy" id="232991"/>
    <lineage>
        <taxon>Bacteria</taxon>
        <taxon>Bacillati</taxon>
        <taxon>Cyanobacteriota</taxon>
        <taxon>Cyanophyceae</taxon>
        <taxon>Nostocales</taxon>
        <taxon>Calotrichaceae</taxon>
        <taxon>Dulcicalothrix</taxon>
    </lineage>
</organism>